<feature type="compositionally biased region" description="Polar residues" evidence="1">
    <location>
        <begin position="105"/>
        <end position="139"/>
    </location>
</feature>
<gene>
    <name evidence="2" type="ORF">Nepgr_009394</name>
</gene>
<evidence type="ECO:0000256" key="1">
    <source>
        <dbReference type="SAM" id="MobiDB-lite"/>
    </source>
</evidence>
<dbReference type="EMBL" id="BSYO01000007">
    <property type="protein sequence ID" value="GMH07554.1"/>
    <property type="molecule type" value="Genomic_DNA"/>
</dbReference>
<feature type="region of interest" description="Disordered" evidence="1">
    <location>
        <begin position="157"/>
        <end position="176"/>
    </location>
</feature>
<reference evidence="2" key="1">
    <citation type="submission" date="2023-05" db="EMBL/GenBank/DDBJ databases">
        <title>Nepenthes gracilis genome sequencing.</title>
        <authorList>
            <person name="Fukushima K."/>
        </authorList>
    </citation>
    <scope>NUCLEOTIDE SEQUENCE</scope>
    <source>
        <strain evidence="2">SING2019-196</strain>
    </source>
</reference>
<organism evidence="2 3">
    <name type="scientific">Nepenthes gracilis</name>
    <name type="common">Slender pitcher plant</name>
    <dbReference type="NCBI Taxonomy" id="150966"/>
    <lineage>
        <taxon>Eukaryota</taxon>
        <taxon>Viridiplantae</taxon>
        <taxon>Streptophyta</taxon>
        <taxon>Embryophyta</taxon>
        <taxon>Tracheophyta</taxon>
        <taxon>Spermatophyta</taxon>
        <taxon>Magnoliopsida</taxon>
        <taxon>eudicotyledons</taxon>
        <taxon>Gunneridae</taxon>
        <taxon>Pentapetalae</taxon>
        <taxon>Caryophyllales</taxon>
        <taxon>Nepenthaceae</taxon>
        <taxon>Nepenthes</taxon>
    </lineage>
</organism>
<evidence type="ECO:0000313" key="3">
    <source>
        <dbReference type="Proteomes" id="UP001279734"/>
    </source>
</evidence>
<comment type="caution">
    <text evidence="2">The sequence shown here is derived from an EMBL/GenBank/DDBJ whole genome shotgun (WGS) entry which is preliminary data.</text>
</comment>
<protein>
    <submittedName>
        <fullName evidence="2">Uncharacterized protein</fullName>
    </submittedName>
</protein>
<proteinExistence type="predicted"/>
<sequence>MDPGISSIHFRDKQSQSKNRIHRQGISSRRPSRRRKTASSHLSHSKAKHLQQEVLSKITHNIGMLPPAFKFHANRIGGENEKREKPTAAASSQQTDFGPFPHQLPNRQQADSTRQISPKGSSSQPRVFSKNTLQRSSTAKKMIQRTDEFQHWNQHVKIKKGRMDSKEPPQESQNSVGIKSIVQRTTAVGFPCKQPSEATITTQRRQIKIE</sequence>
<feature type="region of interest" description="Disordered" evidence="1">
    <location>
        <begin position="79"/>
        <end position="140"/>
    </location>
</feature>
<dbReference type="AlphaFoldDB" id="A0AAD3SBD6"/>
<accession>A0AAD3SBD6</accession>
<name>A0AAD3SBD6_NEPGR</name>
<keyword evidence="3" id="KW-1185">Reference proteome</keyword>
<feature type="region of interest" description="Disordered" evidence="1">
    <location>
        <begin position="1"/>
        <end position="49"/>
    </location>
</feature>
<dbReference type="Proteomes" id="UP001279734">
    <property type="component" value="Unassembled WGS sequence"/>
</dbReference>
<evidence type="ECO:0000313" key="2">
    <source>
        <dbReference type="EMBL" id="GMH07554.1"/>
    </source>
</evidence>
<feature type="compositionally biased region" description="Basic residues" evidence="1">
    <location>
        <begin position="30"/>
        <end position="49"/>
    </location>
</feature>